<keyword evidence="1" id="KW-1133">Transmembrane helix</keyword>
<comment type="caution">
    <text evidence="2">The sequence shown here is derived from an EMBL/GenBank/DDBJ whole genome shotgun (WGS) entry which is preliminary data.</text>
</comment>
<proteinExistence type="predicted"/>
<protein>
    <submittedName>
        <fullName evidence="2">Uncharacterized protein</fullName>
    </submittedName>
</protein>
<evidence type="ECO:0000313" key="2">
    <source>
        <dbReference type="EMBL" id="KAG6703652.1"/>
    </source>
</evidence>
<sequence>MTVKKMRPFENSYADPKHVAFPWLMLLAPEFLCTSFLVGMLFEFSDLSLSAVFLCFYINCKVALSLIENQNTVSDNHLGKEQRISIQHVHAILRLRSMIMKDLFNLHQL</sequence>
<organism evidence="2 3">
    <name type="scientific">Carya illinoinensis</name>
    <name type="common">Pecan</name>
    <dbReference type="NCBI Taxonomy" id="32201"/>
    <lineage>
        <taxon>Eukaryota</taxon>
        <taxon>Viridiplantae</taxon>
        <taxon>Streptophyta</taxon>
        <taxon>Embryophyta</taxon>
        <taxon>Tracheophyta</taxon>
        <taxon>Spermatophyta</taxon>
        <taxon>Magnoliopsida</taxon>
        <taxon>eudicotyledons</taxon>
        <taxon>Gunneridae</taxon>
        <taxon>Pentapetalae</taxon>
        <taxon>rosids</taxon>
        <taxon>fabids</taxon>
        <taxon>Fagales</taxon>
        <taxon>Juglandaceae</taxon>
        <taxon>Carya</taxon>
    </lineage>
</organism>
<dbReference type="EMBL" id="CM031831">
    <property type="protein sequence ID" value="KAG6703652.1"/>
    <property type="molecule type" value="Genomic_DNA"/>
</dbReference>
<accession>A0A922EL63</accession>
<dbReference type="Proteomes" id="UP000811246">
    <property type="component" value="Chromosome 7"/>
</dbReference>
<keyword evidence="1" id="KW-0812">Transmembrane</keyword>
<feature type="transmembrane region" description="Helical" evidence="1">
    <location>
        <begin position="21"/>
        <end position="42"/>
    </location>
</feature>
<evidence type="ECO:0000256" key="1">
    <source>
        <dbReference type="SAM" id="Phobius"/>
    </source>
</evidence>
<keyword evidence="1" id="KW-0472">Membrane</keyword>
<gene>
    <name evidence="2" type="ORF">I3842_07G095300</name>
</gene>
<dbReference type="AlphaFoldDB" id="A0A922EL63"/>
<evidence type="ECO:0000313" key="3">
    <source>
        <dbReference type="Proteomes" id="UP000811246"/>
    </source>
</evidence>
<reference evidence="2" key="1">
    <citation type="submission" date="2021-01" db="EMBL/GenBank/DDBJ databases">
        <authorList>
            <person name="Lovell J.T."/>
            <person name="Bentley N."/>
            <person name="Bhattarai G."/>
            <person name="Jenkins J.W."/>
            <person name="Sreedasyam A."/>
            <person name="Alarcon Y."/>
            <person name="Bock C."/>
            <person name="Boston L."/>
            <person name="Carlson J."/>
            <person name="Cervantes K."/>
            <person name="Clermont K."/>
            <person name="Krom N."/>
            <person name="Kubenka K."/>
            <person name="Mamidi S."/>
            <person name="Mattison C."/>
            <person name="Monteros M."/>
            <person name="Pisani C."/>
            <person name="Plott C."/>
            <person name="Rajasekar S."/>
            <person name="Rhein H.S."/>
            <person name="Rohla C."/>
            <person name="Song M."/>
            <person name="Hilaire R.S."/>
            <person name="Shu S."/>
            <person name="Wells L."/>
            <person name="Wang X."/>
            <person name="Webber J."/>
            <person name="Heerema R.J."/>
            <person name="Klein P."/>
            <person name="Conner P."/>
            <person name="Grauke L."/>
            <person name="Grimwood J."/>
            <person name="Schmutz J."/>
            <person name="Randall J.J."/>
        </authorList>
    </citation>
    <scope>NUCLEOTIDE SEQUENCE</scope>
    <source>
        <tissue evidence="2">Leaf</tissue>
    </source>
</reference>
<name>A0A922EL63_CARIL</name>